<sequence length="144" mass="15518">MQPGHQTRESLSEAGWRERTLSGFADRMGPLWTRKEEDGWAYGILAGAEHLNPAGFVHGGVLCALFDHMISAVAWEAAGRQPCVTVQLGTQFLAAAREGQFLEARGRVTRLASTLVFAEGAIATGEVEVLRGTSVQKIMPRPAA</sequence>
<dbReference type="SUPFAM" id="SSF54637">
    <property type="entry name" value="Thioesterase/thiol ester dehydrase-isomerase"/>
    <property type="match status" value="1"/>
</dbReference>
<dbReference type="InterPro" id="IPR003736">
    <property type="entry name" value="PAAI_dom"/>
</dbReference>
<dbReference type="EC" id="3.1.2.-" evidence="3"/>
<keyword evidence="4" id="KW-1185">Reference proteome</keyword>
<dbReference type="GO" id="GO:0016787">
    <property type="term" value="F:hydrolase activity"/>
    <property type="evidence" value="ECO:0007669"/>
    <property type="project" value="UniProtKB-KW"/>
</dbReference>
<proteinExistence type="predicted"/>
<evidence type="ECO:0000313" key="3">
    <source>
        <dbReference type="EMBL" id="MDM0042918.1"/>
    </source>
</evidence>
<accession>A0ABT7N4S2</accession>
<evidence type="ECO:0000313" key="4">
    <source>
        <dbReference type="Proteomes" id="UP001174908"/>
    </source>
</evidence>
<dbReference type="EMBL" id="JASZYV010000001">
    <property type="protein sequence ID" value="MDM0042918.1"/>
    <property type="molecule type" value="Genomic_DNA"/>
</dbReference>
<dbReference type="CDD" id="cd03443">
    <property type="entry name" value="PaaI_thioesterase"/>
    <property type="match status" value="1"/>
</dbReference>
<dbReference type="InterPro" id="IPR029069">
    <property type="entry name" value="HotDog_dom_sf"/>
</dbReference>
<feature type="domain" description="Thioesterase" evidence="2">
    <location>
        <begin position="55"/>
        <end position="125"/>
    </location>
</feature>
<dbReference type="NCBIfam" id="TIGR00369">
    <property type="entry name" value="unchar_dom_1"/>
    <property type="match status" value="1"/>
</dbReference>
<keyword evidence="1 3" id="KW-0378">Hydrolase</keyword>
<reference evidence="3" key="1">
    <citation type="submission" date="2023-06" db="EMBL/GenBank/DDBJ databases">
        <authorList>
            <person name="Jiang Y."/>
            <person name="Liu Q."/>
        </authorList>
    </citation>
    <scope>NUCLEOTIDE SEQUENCE</scope>
    <source>
        <strain evidence="3">CGMCC 1.12089</strain>
    </source>
</reference>
<dbReference type="Gene3D" id="3.10.129.10">
    <property type="entry name" value="Hotdog Thioesterase"/>
    <property type="match status" value="1"/>
</dbReference>
<dbReference type="Pfam" id="PF03061">
    <property type="entry name" value="4HBT"/>
    <property type="match status" value="1"/>
</dbReference>
<dbReference type="Proteomes" id="UP001174908">
    <property type="component" value="Unassembled WGS sequence"/>
</dbReference>
<dbReference type="RefSeq" id="WP_286658049.1">
    <property type="nucleotide sequence ID" value="NZ_JASZYV010000001.1"/>
</dbReference>
<gene>
    <name evidence="3" type="ORF">QTH91_00350</name>
</gene>
<name>A0ABT7N4S2_9BURK</name>
<evidence type="ECO:0000256" key="1">
    <source>
        <dbReference type="ARBA" id="ARBA00022801"/>
    </source>
</evidence>
<organism evidence="3 4">
    <name type="scientific">Variovorax dokdonensis</name>
    <dbReference type="NCBI Taxonomy" id="344883"/>
    <lineage>
        <taxon>Bacteria</taxon>
        <taxon>Pseudomonadati</taxon>
        <taxon>Pseudomonadota</taxon>
        <taxon>Betaproteobacteria</taxon>
        <taxon>Burkholderiales</taxon>
        <taxon>Comamonadaceae</taxon>
        <taxon>Variovorax</taxon>
    </lineage>
</organism>
<evidence type="ECO:0000259" key="2">
    <source>
        <dbReference type="Pfam" id="PF03061"/>
    </source>
</evidence>
<protein>
    <submittedName>
        <fullName evidence="3">PaaI family thioesterase</fullName>
        <ecNumber evidence="3">3.1.2.-</ecNumber>
    </submittedName>
</protein>
<dbReference type="InterPro" id="IPR006683">
    <property type="entry name" value="Thioestr_dom"/>
</dbReference>
<comment type="caution">
    <text evidence="3">The sequence shown here is derived from an EMBL/GenBank/DDBJ whole genome shotgun (WGS) entry which is preliminary data.</text>
</comment>